<comment type="caution">
    <text evidence="7">The sequence shown here is derived from an EMBL/GenBank/DDBJ whole genome shotgun (WGS) entry which is preliminary data.</text>
</comment>
<keyword evidence="2" id="KW-0808">Transferase</keyword>
<evidence type="ECO:0000256" key="5">
    <source>
        <dbReference type="SAM" id="MobiDB-lite"/>
    </source>
</evidence>
<evidence type="ECO:0000256" key="2">
    <source>
        <dbReference type="ARBA" id="ARBA00022679"/>
    </source>
</evidence>
<dbReference type="PANTHER" id="PTHR11085">
    <property type="entry name" value="NAD-DEPENDENT PROTEIN DEACYLASE SIRTUIN-5, MITOCHONDRIAL-RELATED"/>
    <property type="match status" value="1"/>
</dbReference>
<feature type="binding site" evidence="4">
    <location>
        <position position="190"/>
    </location>
    <ligand>
        <name>Zn(2+)</name>
        <dbReference type="ChEBI" id="CHEBI:29105"/>
    </ligand>
</feature>
<dbReference type="Gene3D" id="3.30.1600.10">
    <property type="entry name" value="SIR2/SIRT2 'Small Domain"/>
    <property type="match status" value="1"/>
</dbReference>
<dbReference type="InterPro" id="IPR029035">
    <property type="entry name" value="DHS-like_NAD/FAD-binding_dom"/>
</dbReference>
<keyword evidence="4" id="KW-0862">Zinc</keyword>
<protein>
    <submittedName>
        <fullName evidence="7">52648ae3-cb5a-4acd-9012-79068efca88b</fullName>
    </submittedName>
</protein>
<evidence type="ECO:0000256" key="3">
    <source>
        <dbReference type="ARBA" id="ARBA00023027"/>
    </source>
</evidence>
<feature type="active site" description="Proton acceptor" evidence="4">
    <location>
        <position position="177"/>
    </location>
</feature>
<dbReference type="GO" id="GO:0017136">
    <property type="term" value="F:histone deacetylase activity, NAD-dependent"/>
    <property type="evidence" value="ECO:0007669"/>
    <property type="project" value="TreeGrafter"/>
</dbReference>
<dbReference type="Gene3D" id="3.40.50.1220">
    <property type="entry name" value="TPP-binding domain"/>
    <property type="match status" value="1"/>
</dbReference>
<feature type="domain" description="Deacetylase sirtuin-type" evidence="6">
    <location>
        <begin position="49"/>
        <end position="359"/>
    </location>
</feature>
<feature type="binding site" evidence="4">
    <location>
        <position position="248"/>
    </location>
    <ligand>
        <name>Zn(2+)</name>
        <dbReference type="ChEBI" id="CHEBI:29105"/>
    </ligand>
</feature>
<evidence type="ECO:0000256" key="4">
    <source>
        <dbReference type="PROSITE-ProRule" id="PRU00236"/>
    </source>
</evidence>
<dbReference type="InterPro" id="IPR050134">
    <property type="entry name" value="NAD-dep_sirtuin_deacylases"/>
</dbReference>
<dbReference type="InterPro" id="IPR003000">
    <property type="entry name" value="Sirtuin"/>
</dbReference>
<dbReference type="GO" id="GO:0046872">
    <property type="term" value="F:metal ion binding"/>
    <property type="evidence" value="ECO:0007669"/>
    <property type="project" value="UniProtKB-KW"/>
</dbReference>
<dbReference type="OrthoDB" id="424302at2759"/>
<dbReference type="InterPro" id="IPR026591">
    <property type="entry name" value="Sirtuin_cat_small_dom_sf"/>
</dbReference>
<gene>
    <name evidence="7" type="ORF">SCLTRI_LOCUS9174</name>
</gene>
<proteinExistence type="inferred from homology"/>
<reference evidence="7" key="1">
    <citation type="submission" date="2020-10" db="EMBL/GenBank/DDBJ databases">
        <authorList>
            <person name="Kusch S."/>
        </authorList>
    </citation>
    <scope>NUCLEOTIDE SEQUENCE</scope>
    <source>
        <strain evidence="7">SwB9</strain>
    </source>
</reference>
<feature type="region of interest" description="Disordered" evidence="5">
    <location>
        <begin position="34"/>
        <end position="53"/>
    </location>
</feature>
<dbReference type="AlphaFoldDB" id="A0A8H2W4C1"/>
<feature type="binding site" evidence="4">
    <location>
        <position position="251"/>
    </location>
    <ligand>
        <name>Zn(2+)</name>
        <dbReference type="ChEBI" id="CHEBI:29105"/>
    </ligand>
</feature>
<evidence type="ECO:0000259" key="6">
    <source>
        <dbReference type="PROSITE" id="PS50305"/>
    </source>
</evidence>
<evidence type="ECO:0000256" key="1">
    <source>
        <dbReference type="ARBA" id="ARBA00006924"/>
    </source>
</evidence>
<dbReference type="InterPro" id="IPR026590">
    <property type="entry name" value="Ssirtuin_cat_dom"/>
</dbReference>
<dbReference type="GO" id="GO:0005634">
    <property type="term" value="C:nucleus"/>
    <property type="evidence" value="ECO:0007669"/>
    <property type="project" value="TreeGrafter"/>
</dbReference>
<organism evidence="7 8">
    <name type="scientific">Sclerotinia trifoliorum</name>
    <dbReference type="NCBI Taxonomy" id="28548"/>
    <lineage>
        <taxon>Eukaryota</taxon>
        <taxon>Fungi</taxon>
        <taxon>Dikarya</taxon>
        <taxon>Ascomycota</taxon>
        <taxon>Pezizomycotina</taxon>
        <taxon>Leotiomycetes</taxon>
        <taxon>Helotiales</taxon>
        <taxon>Sclerotiniaceae</taxon>
        <taxon>Sclerotinia</taxon>
    </lineage>
</organism>
<keyword evidence="3" id="KW-0520">NAD</keyword>
<sequence>MLLQSQNLQTLSKSRQLSVITKPLNRLPTFKMASANPMPMGRAASSKPGHRPSSDIASFKKVLSSSKRVLALCGAGLGASSGLDTFRGPGGLWRNYRAENLATMDAFTRDPGLVWLFYSYRRHKALAAEPNKGHFALAELARRMKRDDEEGFVCLTQNVDGLAQRAGHPEGSLKLLHGCLYDIKCADPVCDYRERNNFDDPFHPSIAITSEDDEKLLPAAANETQAMITFLDPNKSTNTILKDELPHCPKCTTALLRPDIVWFGEPLPGDTLDEVDRWIGKAPVDLILVIGTTAKVYPAASYVDVARSAGARVAVINMDAEGLGSAGGLGKNDWLFLGDAGTILNEILSPLTEEEVKSGEEASKV</sequence>
<accession>A0A8H2W4C1</accession>
<evidence type="ECO:0000313" key="7">
    <source>
        <dbReference type="EMBL" id="CAD6449380.1"/>
    </source>
</evidence>
<dbReference type="Proteomes" id="UP000624404">
    <property type="component" value="Unassembled WGS sequence"/>
</dbReference>
<dbReference type="Pfam" id="PF02146">
    <property type="entry name" value="SIR2"/>
    <property type="match status" value="1"/>
</dbReference>
<dbReference type="PROSITE" id="PS50305">
    <property type="entry name" value="SIRTUIN"/>
    <property type="match status" value="1"/>
</dbReference>
<dbReference type="PANTHER" id="PTHR11085:SF10">
    <property type="entry name" value="NAD-DEPENDENT PROTEIN DEACYLASE SIRTUIN-5, MITOCHONDRIAL-RELATED"/>
    <property type="match status" value="1"/>
</dbReference>
<dbReference type="SUPFAM" id="SSF52467">
    <property type="entry name" value="DHS-like NAD/FAD-binding domain"/>
    <property type="match status" value="1"/>
</dbReference>
<dbReference type="EMBL" id="CAJHIA010000033">
    <property type="protein sequence ID" value="CAD6449380.1"/>
    <property type="molecule type" value="Genomic_DNA"/>
</dbReference>
<evidence type="ECO:0000313" key="8">
    <source>
        <dbReference type="Proteomes" id="UP000624404"/>
    </source>
</evidence>
<comment type="similarity">
    <text evidence="1">Belongs to the sirtuin family. Class I subfamily.</text>
</comment>
<keyword evidence="8" id="KW-1185">Reference proteome</keyword>
<keyword evidence="4" id="KW-0479">Metal-binding</keyword>
<name>A0A8H2W4C1_9HELO</name>
<feature type="binding site" evidence="4">
    <location>
        <position position="185"/>
    </location>
    <ligand>
        <name>Zn(2+)</name>
        <dbReference type="ChEBI" id="CHEBI:29105"/>
    </ligand>
</feature>
<dbReference type="GO" id="GO:0070403">
    <property type="term" value="F:NAD+ binding"/>
    <property type="evidence" value="ECO:0007669"/>
    <property type="project" value="InterPro"/>
</dbReference>